<dbReference type="GO" id="GO:0006457">
    <property type="term" value="P:protein folding"/>
    <property type="evidence" value="ECO:0007669"/>
    <property type="project" value="InterPro"/>
</dbReference>
<dbReference type="InterPro" id="IPR029000">
    <property type="entry name" value="Cyclophilin-like_dom_sf"/>
</dbReference>
<evidence type="ECO:0000313" key="6">
    <source>
        <dbReference type="EMBL" id="EHY66709.1"/>
    </source>
</evidence>
<keyword evidence="3 4" id="KW-0413">Isomerase</keyword>
<dbReference type="GO" id="GO:0097014">
    <property type="term" value="C:ciliary plasm"/>
    <property type="evidence" value="ECO:0007669"/>
    <property type="project" value="TreeGrafter"/>
</dbReference>
<name>H8Z9S8_NEMA1</name>
<reference evidence="6" key="1">
    <citation type="submission" date="2011-03" db="EMBL/GenBank/DDBJ databases">
        <title>The Genome Sequence of Nematocida sp1 strain ERTm2.</title>
        <authorList>
            <consortium name="The Broad Institute Genome Sequencing Platform"/>
            <consortium name="The Broad Institute Genome Sequencing Center for Infectious Disease"/>
            <person name="Cuomo C."/>
            <person name="Troemel E."/>
            <person name="Young S.K."/>
            <person name="Zeng Q."/>
            <person name="Gargeya S."/>
            <person name="Fitzgerald M."/>
            <person name="Haas B."/>
            <person name="Abouelleil A."/>
            <person name="Alvarado L."/>
            <person name="Arachchi H.M."/>
            <person name="Berlin A."/>
            <person name="Brown A."/>
            <person name="Chapman S.B."/>
            <person name="Chen Z."/>
            <person name="Dunbar C."/>
            <person name="Freedman E."/>
            <person name="Gearin G."/>
            <person name="Gellesch M."/>
            <person name="Goldberg J."/>
            <person name="Griggs A."/>
            <person name="Gujja S."/>
            <person name="Heilman E.R."/>
            <person name="Heiman D."/>
            <person name="Howarth C."/>
            <person name="Larson L."/>
            <person name="Lui A."/>
            <person name="MacDonald P.J.P."/>
            <person name="Mehta T."/>
            <person name="Montmayeur A."/>
            <person name="Murphy C."/>
            <person name="Neiman D."/>
            <person name="Pearson M."/>
            <person name="Priest M."/>
            <person name="Roberts A."/>
            <person name="Saif S."/>
            <person name="Shea T."/>
            <person name="Shenoy N."/>
            <person name="Sisk P."/>
            <person name="Stolte C."/>
            <person name="Sykes S."/>
            <person name="White J."/>
            <person name="Yandava C."/>
            <person name="Wortman J."/>
            <person name="Nusbaum C."/>
            <person name="Birren B."/>
        </authorList>
    </citation>
    <scope>NUCLEOTIDE SEQUENCE</scope>
    <source>
        <strain evidence="6">ERTm2</strain>
    </source>
</reference>
<dbReference type="EMBL" id="JH604633">
    <property type="protein sequence ID" value="EHY66709.1"/>
    <property type="molecule type" value="Genomic_DNA"/>
</dbReference>
<dbReference type="EC" id="5.2.1.8" evidence="4"/>
<evidence type="ECO:0000256" key="2">
    <source>
        <dbReference type="ARBA" id="ARBA00023110"/>
    </source>
</evidence>
<gene>
    <name evidence="6" type="ORF">NERG_00349</name>
</gene>
<evidence type="ECO:0000259" key="5">
    <source>
        <dbReference type="PROSITE" id="PS50072"/>
    </source>
</evidence>
<evidence type="ECO:0000256" key="1">
    <source>
        <dbReference type="ARBA" id="ARBA00000971"/>
    </source>
</evidence>
<dbReference type="PROSITE" id="PS00170">
    <property type="entry name" value="CSA_PPIASE_1"/>
    <property type="match status" value="1"/>
</dbReference>
<dbReference type="PANTHER" id="PTHR11071">
    <property type="entry name" value="PEPTIDYL-PROLYL CIS-TRANS ISOMERASE"/>
    <property type="match status" value="1"/>
</dbReference>
<dbReference type="GO" id="GO:0003755">
    <property type="term" value="F:peptidyl-prolyl cis-trans isomerase activity"/>
    <property type="evidence" value="ECO:0007669"/>
    <property type="project" value="UniProtKB-UniRule"/>
</dbReference>
<feature type="domain" description="PPIase cyclophilin-type" evidence="5">
    <location>
        <begin position="42"/>
        <end position="200"/>
    </location>
</feature>
<dbReference type="InterPro" id="IPR002130">
    <property type="entry name" value="Cyclophilin-type_PPIase_dom"/>
</dbReference>
<dbReference type="InterPro" id="IPR024936">
    <property type="entry name" value="Cyclophilin-type_PPIase"/>
</dbReference>
<dbReference type="GO" id="GO:0016018">
    <property type="term" value="F:cyclosporin A binding"/>
    <property type="evidence" value="ECO:0007669"/>
    <property type="project" value="TreeGrafter"/>
</dbReference>
<dbReference type="Gene3D" id="2.40.100.10">
    <property type="entry name" value="Cyclophilin-like"/>
    <property type="match status" value="1"/>
</dbReference>
<evidence type="ECO:0000256" key="3">
    <source>
        <dbReference type="ARBA" id="ARBA00023235"/>
    </source>
</evidence>
<accession>H8Z9S8</accession>
<dbReference type="GO" id="GO:0005634">
    <property type="term" value="C:nucleus"/>
    <property type="evidence" value="ECO:0007669"/>
    <property type="project" value="TreeGrafter"/>
</dbReference>
<dbReference type="InterPro" id="IPR020892">
    <property type="entry name" value="Cyclophilin-type_PPIase_CS"/>
</dbReference>
<dbReference type="PROSITE" id="PS50072">
    <property type="entry name" value="CSA_PPIASE_2"/>
    <property type="match status" value="1"/>
</dbReference>
<dbReference type="Pfam" id="PF00160">
    <property type="entry name" value="Pro_isomerase"/>
    <property type="match status" value="1"/>
</dbReference>
<keyword evidence="4" id="KW-0732">Signal</keyword>
<dbReference type="AlphaFoldDB" id="H8Z9S8"/>
<feature type="signal peptide" evidence="4">
    <location>
        <begin position="1"/>
        <end position="19"/>
    </location>
</feature>
<dbReference type="Proteomes" id="UP000005622">
    <property type="component" value="Unassembled WGS sequence"/>
</dbReference>
<dbReference type="STRING" id="944018.H8Z9S8"/>
<comment type="similarity">
    <text evidence="4">Belongs to the cyclophilin-type PPIase family.</text>
</comment>
<dbReference type="SUPFAM" id="SSF50891">
    <property type="entry name" value="Cyclophilin-like"/>
    <property type="match status" value="1"/>
</dbReference>
<dbReference type="PRINTS" id="PR00153">
    <property type="entry name" value="CSAPPISMRASE"/>
</dbReference>
<protein>
    <recommendedName>
        <fullName evidence="4">Peptidyl-prolyl cis-trans isomerase</fullName>
        <shortName evidence="4">PPIase</shortName>
        <ecNumber evidence="4">5.2.1.8</ecNumber>
    </recommendedName>
</protein>
<dbReference type="PIRSF" id="PIRSF001467">
    <property type="entry name" value="Peptidylpro_ismrse"/>
    <property type="match status" value="1"/>
</dbReference>
<proteinExistence type="inferred from homology"/>
<keyword evidence="2 4" id="KW-0697">Rotamase</keyword>
<organism evidence="6">
    <name type="scientific">Nematocida ausubeli (strain ATCC PRA-371 / ERTm2)</name>
    <name type="common">Nematode killer fungus</name>
    <dbReference type="NCBI Taxonomy" id="1913371"/>
    <lineage>
        <taxon>Eukaryota</taxon>
        <taxon>Fungi</taxon>
        <taxon>Fungi incertae sedis</taxon>
        <taxon>Microsporidia</taxon>
        <taxon>Nematocida</taxon>
    </lineage>
</organism>
<comment type="function">
    <text evidence="4">PPIases accelerate the folding of proteins. It catalyzes the cis-trans isomerization of proline imidic peptide bonds in oligopeptides.</text>
</comment>
<comment type="catalytic activity">
    <reaction evidence="1 4">
        <text>[protein]-peptidylproline (omega=180) = [protein]-peptidylproline (omega=0)</text>
        <dbReference type="Rhea" id="RHEA:16237"/>
        <dbReference type="Rhea" id="RHEA-COMP:10747"/>
        <dbReference type="Rhea" id="RHEA-COMP:10748"/>
        <dbReference type="ChEBI" id="CHEBI:83833"/>
        <dbReference type="ChEBI" id="CHEBI:83834"/>
        <dbReference type="EC" id="5.2.1.8"/>
    </reaction>
</comment>
<dbReference type="HOGENOM" id="CLU_012062_4_2_1"/>
<dbReference type="PANTHER" id="PTHR11071:SF480">
    <property type="entry name" value="PEPTIDYL-PROLYL CIS-TRANS ISOMERASE"/>
    <property type="match status" value="1"/>
</dbReference>
<feature type="chain" id="PRO_5006525605" description="Peptidyl-prolyl cis-trans isomerase" evidence="4">
    <location>
        <begin position="20"/>
        <end position="219"/>
    </location>
</feature>
<sequence length="219" mass="24797">MKLFFVLSLYILVLKCAAAVNDTVTMNILYRNDKKESKTYSIKIELFQEQFPMTVKNFKGFCQGIEIPYGGGVSTFSYLNTVFHRIIDDFVVQGGDVLSMDGRGSVSALPEYNWRSFPDEKNQIEISKEYPERKHKKGVIAMANSGPNSNGCQWYIVLSDTSCNHLDGKHTVFGEVVEGMDDVMKMSVDHDKSAKKEERPKIVEIKVTEAAKDENKMDL</sequence>
<evidence type="ECO:0000256" key="4">
    <source>
        <dbReference type="RuleBase" id="RU363019"/>
    </source>
</evidence>